<dbReference type="InterPro" id="IPR012382">
    <property type="entry name" value="CobI/CbiL"/>
</dbReference>
<evidence type="ECO:0000256" key="2">
    <source>
        <dbReference type="ARBA" id="ARBA00022573"/>
    </source>
</evidence>
<comment type="caution">
    <text evidence="8">The sequence shown here is derived from an EMBL/GenBank/DDBJ whole genome shotgun (WGS) entry which is preliminary data.</text>
</comment>
<evidence type="ECO:0000256" key="3">
    <source>
        <dbReference type="ARBA" id="ARBA00022603"/>
    </source>
</evidence>
<dbReference type="GO" id="GO:0009236">
    <property type="term" value="P:cobalamin biosynthetic process"/>
    <property type="evidence" value="ECO:0007669"/>
    <property type="project" value="UniProtKB-UniRule"/>
</dbReference>
<keyword evidence="3 8" id="KW-0489">Methyltransferase</keyword>
<dbReference type="InterPro" id="IPR035996">
    <property type="entry name" value="4pyrrol_Methylase_sf"/>
</dbReference>
<accession>A0A2U1E6P5</accession>
<dbReference type="Pfam" id="PF00590">
    <property type="entry name" value="TP_methylase"/>
    <property type="match status" value="1"/>
</dbReference>
<keyword evidence="5" id="KW-0949">S-adenosyl-L-methionine</keyword>
<dbReference type="EMBL" id="QEKV01000001">
    <property type="protein sequence ID" value="PVY95607.1"/>
    <property type="molecule type" value="Genomic_DNA"/>
</dbReference>
<evidence type="ECO:0000313" key="9">
    <source>
        <dbReference type="Proteomes" id="UP000245793"/>
    </source>
</evidence>
<dbReference type="CDD" id="cd11645">
    <property type="entry name" value="Precorrin_2_C20_MT"/>
    <property type="match status" value="1"/>
</dbReference>
<protein>
    <submittedName>
        <fullName evidence="8">Cobalt-factor II C20-methyltransferase</fullName>
    </submittedName>
</protein>
<dbReference type="InterPro" id="IPR014777">
    <property type="entry name" value="4pyrrole_Mease_sub1"/>
</dbReference>
<proteinExistence type="inferred from homology"/>
<feature type="domain" description="Tetrapyrrole methylase" evidence="7">
    <location>
        <begin position="3"/>
        <end position="198"/>
    </location>
</feature>
<keyword evidence="9" id="KW-1185">Reference proteome</keyword>
<evidence type="ECO:0000313" key="8">
    <source>
        <dbReference type="EMBL" id="PVY95607.1"/>
    </source>
</evidence>
<gene>
    <name evidence="8" type="ORF">C7381_101133</name>
</gene>
<dbReference type="Gene3D" id="3.40.1010.10">
    <property type="entry name" value="Cobalt-precorrin-4 Transmethylase, Domain 1"/>
    <property type="match status" value="1"/>
</dbReference>
<reference evidence="8 9" key="1">
    <citation type="submission" date="2018-04" db="EMBL/GenBank/DDBJ databases">
        <title>Genomic Encyclopedia of Type Strains, Phase IV (KMG-IV): sequencing the most valuable type-strain genomes for metagenomic binning, comparative biology and taxonomic classification.</title>
        <authorList>
            <person name="Goeker M."/>
        </authorList>
    </citation>
    <scope>NUCLEOTIDE SEQUENCE [LARGE SCALE GENOMIC DNA]</scope>
    <source>
        <strain evidence="8 9">DSM 20705</strain>
    </source>
</reference>
<evidence type="ECO:0000256" key="6">
    <source>
        <dbReference type="PIRNR" id="PIRNR036427"/>
    </source>
</evidence>
<dbReference type="PIRSF" id="PIRSF036427">
    <property type="entry name" value="Precrrn-2_mtase"/>
    <property type="match status" value="1"/>
</dbReference>
<name>A0A2U1E6P5_9FIRM</name>
<comment type="pathway">
    <text evidence="1">Cofactor biosynthesis; adenosylcobalamin biosynthesis.</text>
</comment>
<evidence type="ECO:0000259" key="7">
    <source>
        <dbReference type="Pfam" id="PF00590"/>
    </source>
</evidence>
<sequence length="216" mass="24435">MKKLYGIGTGPGASDLITVRSARLIENADVIFAPNNKGKNMALDTVREYIKTENIIYLDFPMGKVGPEIYKKNLEIIHENLSDNKSGVFITIGDAAIYSTFINTLYFDEEISFEMSPGIPSFLAAADFAGVPLATKGKNFLLTDDIENANLDFVDRIAILKTYKNKKEVIEKLEAHNFSYIYLENVSAENELILREKEEILERENYMSLMIGWKNE</sequence>
<dbReference type="GO" id="GO:0030788">
    <property type="term" value="F:precorrin-2 C20-methyltransferase activity"/>
    <property type="evidence" value="ECO:0007669"/>
    <property type="project" value="InterPro"/>
</dbReference>
<dbReference type="InterPro" id="IPR000878">
    <property type="entry name" value="4pyrrol_Mease"/>
</dbReference>
<dbReference type="Gene3D" id="3.30.950.10">
    <property type="entry name" value="Methyltransferase, Cobalt-precorrin-4 Transmethylase, Domain 2"/>
    <property type="match status" value="1"/>
</dbReference>
<dbReference type="GO" id="GO:0032259">
    <property type="term" value="P:methylation"/>
    <property type="evidence" value="ECO:0007669"/>
    <property type="project" value="UniProtKB-KW"/>
</dbReference>
<dbReference type="PANTHER" id="PTHR43467">
    <property type="entry name" value="COBALT-PRECORRIN-2 C(20)-METHYLTRANSFERASE"/>
    <property type="match status" value="1"/>
</dbReference>
<dbReference type="RefSeq" id="WP_116479535.1">
    <property type="nucleotide sequence ID" value="NZ_QEKV01000001.1"/>
</dbReference>
<comment type="similarity">
    <text evidence="6">Belongs to the precorrin methyltransferase family.</text>
</comment>
<organism evidence="8 9">
    <name type="scientific">Ezakiella coagulans</name>
    <dbReference type="NCBI Taxonomy" id="46507"/>
    <lineage>
        <taxon>Bacteria</taxon>
        <taxon>Bacillati</taxon>
        <taxon>Bacillota</taxon>
        <taxon>Tissierellia</taxon>
        <taxon>Ezakiella</taxon>
    </lineage>
</organism>
<evidence type="ECO:0000256" key="4">
    <source>
        <dbReference type="ARBA" id="ARBA00022679"/>
    </source>
</evidence>
<evidence type="ECO:0000256" key="5">
    <source>
        <dbReference type="ARBA" id="ARBA00022691"/>
    </source>
</evidence>
<dbReference type="Proteomes" id="UP000245793">
    <property type="component" value="Unassembled WGS sequence"/>
</dbReference>
<dbReference type="InterPro" id="IPR014776">
    <property type="entry name" value="4pyrrole_Mease_sub2"/>
</dbReference>
<evidence type="ECO:0000256" key="1">
    <source>
        <dbReference type="ARBA" id="ARBA00004953"/>
    </source>
</evidence>
<dbReference type="PANTHER" id="PTHR43467:SF2">
    <property type="entry name" value="COBALT-PRECORRIN-2 C(20)-METHYLTRANSFERASE"/>
    <property type="match status" value="1"/>
</dbReference>
<keyword evidence="2" id="KW-0169">Cobalamin biosynthesis</keyword>
<dbReference type="SUPFAM" id="SSF53790">
    <property type="entry name" value="Tetrapyrrole methylase"/>
    <property type="match status" value="1"/>
</dbReference>
<keyword evidence="4 8" id="KW-0808">Transferase</keyword>
<dbReference type="AlphaFoldDB" id="A0A2U1E6P5"/>